<dbReference type="InterPro" id="IPR000014">
    <property type="entry name" value="PAS"/>
</dbReference>
<dbReference type="InterPro" id="IPR004358">
    <property type="entry name" value="Sig_transdc_His_kin-like_C"/>
</dbReference>
<dbReference type="OrthoDB" id="9813394at2"/>
<dbReference type="PROSITE" id="PS50112">
    <property type="entry name" value="PAS"/>
    <property type="match status" value="1"/>
</dbReference>
<dbReference type="EMBL" id="QXDJ01000003">
    <property type="protein sequence ID" value="RII33787.1"/>
    <property type="molecule type" value="Genomic_DNA"/>
</dbReference>
<dbReference type="PANTHER" id="PTHR43547">
    <property type="entry name" value="TWO-COMPONENT HISTIDINE KINASE"/>
    <property type="match status" value="1"/>
</dbReference>
<dbReference type="STRING" id="225345.CLCHR_16910"/>
<dbReference type="CDD" id="cd16922">
    <property type="entry name" value="HATPase_EvgS-ArcB-TorS-like"/>
    <property type="match status" value="1"/>
</dbReference>
<dbReference type="Pfam" id="PF00512">
    <property type="entry name" value="HisKA"/>
    <property type="match status" value="1"/>
</dbReference>
<dbReference type="EC" id="2.7.13.3" evidence="2"/>
<keyword evidence="7" id="KW-0067">ATP-binding</keyword>
<dbReference type="Pfam" id="PF02518">
    <property type="entry name" value="HATPase_c"/>
    <property type="match status" value="1"/>
</dbReference>
<keyword evidence="4 12" id="KW-0808">Transferase</keyword>
<keyword evidence="14" id="KW-1185">Reference proteome</keyword>
<evidence type="ECO:0000259" key="10">
    <source>
        <dbReference type="PROSITE" id="PS50109"/>
    </source>
</evidence>
<dbReference type="Pfam" id="PF13426">
    <property type="entry name" value="PAS_9"/>
    <property type="match status" value="2"/>
</dbReference>
<evidence type="ECO:0000256" key="9">
    <source>
        <dbReference type="SAM" id="Coils"/>
    </source>
</evidence>
<dbReference type="InterPro" id="IPR003594">
    <property type="entry name" value="HATPase_dom"/>
</dbReference>
<evidence type="ECO:0000259" key="11">
    <source>
        <dbReference type="PROSITE" id="PS50112"/>
    </source>
</evidence>
<dbReference type="SUPFAM" id="SSF55874">
    <property type="entry name" value="ATPase domain of HSP90 chaperone/DNA topoisomerase II/histidine kinase"/>
    <property type="match status" value="1"/>
</dbReference>
<evidence type="ECO:0000313" key="14">
    <source>
        <dbReference type="Proteomes" id="UP000191056"/>
    </source>
</evidence>
<dbReference type="GO" id="GO:0005524">
    <property type="term" value="F:ATP binding"/>
    <property type="evidence" value="ECO:0007669"/>
    <property type="project" value="UniProtKB-KW"/>
</dbReference>
<keyword evidence="8" id="KW-0902">Two-component regulatory system</keyword>
<dbReference type="SUPFAM" id="SSF47384">
    <property type="entry name" value="Homodimeric domain of signal transducing histidine kinase"/>
    <property type="match status" value="1"/>
</dbReference>
<evidence type="ECO:0000256" key="3">
    <source>
        <dbReference type="ARBA" id="ARBA00022553"/>
    </source>
</evidence>
<evidence type="ECO:0000313" key="15">
    <source>
        <dbReference type="Proteomes" id="UP000265930"/>
    </source>
</evidence>
<gene>
    <name evidence="12" type="primary">todS_2</name>
    <name evidence="12" type="ORF">CLCHR_16910</name>
    <name evidence="13" type="ORF">D2A34_11385</name>
</gene>
<dbReference type="EMBL" id="MZGT01000018">
    <property type="protein sequence ID" value="OPJ63351.1"/>
    <property type="molecule type" value="Genomic_DNA"/>
</dbReference>
<evidence type="ECO:0000256" key="1">
    <source>
        <dbReference type="ARBA" id="ARBA00000085"/>
    </source>
</evidence>
<reference evidence="12 14" key="1">
    <citation type="submission" date="2017-03" db="EMBL/GenBank/DDBJ databases">
        <title>Genome sequence of Clostridium chromiireducens DSM 23318.</title>
        <authorList>
            <person name="Poehlein A."/>
            <person name="Daniel R."/>
        </authorList>
    </citation>
    <scope>NUCLEOTIDE SEQUENCE [LARGE SCALE GENOMIC DNA]</scope>
    <source>
        <strain evidence="12 14">DSM 23318</strain>
    </source>
</reference>
<dbReference type="Gene3D" id="1.10.287.130">
    <property type="match status" value="1"/>
</dbReference>
<dbReference type="PRINTS" id="PR00344">
    <property type="entry name" value="BCTRLSENSOR"/>
</dbReference>
<dbReference type="SUPFAM" id="SSF55785">
    <property type="entry name" value="PYP-like sensor domain (PAS domain)"/>
    <property type="match status" value="2"/>
</dbReference>
<keyword evidence="6 12" id="KW-0418">Kinase</keyword>
<dbReference type="SMART" id="SM00388">
    <property type="entry name" value="HisKA"/>
    <property type="match status" value="1"/>
</dbReference>
<dbReference type="Proteomes" id="UP000191056">
    <property type="component" value="Unassembled WGS sequence"/>
</dbReference>
<dbReference type="GO" id="GO:0000155">
    <property type="term" value="F:phosphorelay sensor kinase activity"/>
    <property type="evidence" value="ECO:0007669"/>
    <property type="project" value="InterPro"/>
</dbReference>
<keyword evidence="9" id="KW-0175">Coiled coil</keyword>
<evidence type="ECO:0000256" key="8">
    <source>
        <dbReference type="ARBA" id="ARBA00023012"/>
    </source>
</evidence>
<protein>
    <recommendedName>
        <fullName evidence="2">histidine kinase</fullName>
        <ecNumber evidence="2">2.7.13.3</ecNumber>
    </recommendedName>
</protein>
<evidence type="ECO:0000256" key="2">
    <source>
        <dbReference type="ARBA" id="ARBA00012438"/>
    </source>
</evidence>
<reference evidence="13 15" key="2">
    <citation type="submission" date="2018-08" db="EMBL/GenBank/DDBJ databases">
        <title>Genome of Clostridium chromiireducens C1, DSM12136.</title>
        <authorList>
            <person name="Xing M."/>
            <person name="Wei Y."/>
            <person name="Ang E.L."/>
            <person name="Zhao H."/>
            <person name="Zhang Y."/>
        </authorList>
    </citation>
    <scope>NUCLEOTIDE SEQUENCE [LARGE SCALE GENOMIC DNA]</scope>
    <source>
        <strain evidence="13 15">C1</strain>
    </source>
</reference>
<feature type="coiled-coil region" evidence="9">
    <location>
        <begin position="487"/>
        <end position="514"/>
    </location>
</feature>
<dbReference type="Gene3D" id="3.30.565.10">
    <property type="entry name" value="Histidine kinase-like ATPase, C-terminal domain"/>
    <property type="match status" value="1"/>
</dbReference>
<dbReference type="InterPro" id="IPR036097">
    <property type="entry name" value="HisK_dim/P_sf"/>
</dbReference>
<organism evidence="12 14">
    <name type="scientific">Clostridium chromiireducens</name>
    <dbReference type="NCBI Taxonomy" id="225345"/>
    <lineage>
        <taxon>Bacteria</taxon>
        <taxon>Bacillati</taxon>
        <taxon>Bacillota</taxon>
        <taxon>Clostridia</taxon>
        <taxon>Eubacteriales</taxon>
        <taxon>Clostridiaceae</taxon>
        <taxon>Clostridium</taxon>
    </lineage>
</organism>
<dbReference type="InterPro" id="IPR036890">
    <property type="entry name" value="HATPase_C_sf"/>
</dbReference>
<sequence>MNNDLLNYNQKPFLKEINGVILDVNNDFLALTQFTKNELFEKNTNEILDKLFRNNNKINITDTEIETILFTKSFDVRFVKVKKITYPYTNIYIFTEIENSRLDDKLLFIDSLINDNNIGIGIYTANDLRLIKANQKYLDYMPKPFNQKSAIYGKCANEFMNNYEKSNVPEIIKNIIQNNKPKYYTEAPGCLLDHNLYWDNTITPISENGEVKYIMSMLENVTERVLSRKHIHRKKKQLESIIESVEDVISIVDKDGKYIKQNKKMTELLGLNDNRYVGDSTKVGKYYNLSGEPIPISDLCFFRLLNGVKVKGQKLKYVHNNKEYYLCCNAIPIFDDNGQFETGVFVVHNITELIENSKLIDNQKKELEIIFDNMHDAVGVVDKNGNYVKKNKALTNSLEKNYCIAAINKVGDTLQNNQKYYDRSNKKLTLKDLPSYKVLKGETIKEQRIIIKSKNSKVYLDFSAIPIFDNSGNFQYGIIVAHNVTHLIRKSNKIEHEQQLIIKAEKEKIEAIEKVLSMKDEFISLISHEFKTPLNVIYSAIQLIEYVYIDDVPDKVKDLIKNIKQNTFRQLRLVNNLLDITRLNSGRLKLHIKNIDIVSLTRQISQSVRLYSDQKKIQLLFKCDIKCKKIPTDDEKLERIILNLLSNAIKFTNEGGVVTINLHDDKESNMIIIEVSDTGLGIPKDKHKLIFERFGQVDSNLSRQAEGTGIGLSLVKKLVDALNGKIALVSEPGHGSTFKISLPFNQDVDDEKSDSFLDEGCRLVNALNVEFSDIYL</sequence>
<dbReference type="Gene3D" id="3.30.450.20">
    <property type="entry name" value="PAS domain"/>
    <property type="match status" value="3"/>
</dbReference>
<dbReference type="Proteomes" id="UP000265930">
    <property type="component" value="Unassembled WGS sequence"/>
</dbReference>
<evidence type="ECO:0000256" key="5">
    <source>
        <dbReference type="ARBA" id="ARBA00022741"/>
    </source>
</evidence>
<evidence type="ECO:0000256" key="6">
    <source>
        <dbReference type="ARBA" id="ARBA00022777"/>
    </source>
</evidence>
<dbReference type="FunFam" id="3.30.565.10:FF:000037">
    <property type="entry name" value="Hybrid sensor histidine kinase/response regulator"/>
    <property type="match status" value="1"/>
</dbReference>
<dbReference type="SMART" id="SM00387">
    <property type="entry name" value="HATPase_c"/>
    <property type="match status" value="1"/>
</dbReference>
<evidence type="ECO:0000256" key="4">
    <source>
        <dbReference type="ARBA" id="ARBA00022679"/>
    </source>
</evidence>
<feature type="domain" description="Histidine kinase" evidence="10">
    <location>
        <begin position="525"/>
        <end position="746"/>
    </location>
</feature>
<dbReference type="CDD" id="cd00082">
    <property type="entry name" value="HisKA"/>
    <property type="match status" value="1"/>
</dbReference>
<comment type="catalytic activity">
    <reaction evidence="1">
        <text>ATP + protein L-histidine = ADP + protein N-phospho-L-histidine.</text>
        <dbReference type="EC" id="2.7.13.3"/>
    </reaction>
</comment>
<keyword evidence="3" id="KW-0597">Phosphoprotein</keyword>
<dbReference type="AlphaFoldDB" id="A0A1V4ITI9"/>
<dbReference type="InterPro" id="IPR003661">
    <property type="entry name" value="HisK_dim/P_dom"/>
</dbReference>
<dbReference type="InterPro" id="IPR035965">
    <property type="entry name" value="PAS-like_dom_sf"/>
</dbReference>
<keyword evidence="5" id="KW-0547">Nucleotide-binding</keyword>
<comment type="caution">
    <text evidence="12">The sequence shown here is derived from an EMBL/GenBank/DDBJ whole genome shotgun (WGS) entry which is preliminary data.</text>
</comment>
<dbReference type="NCBIfam" id="TIGR00229">
    <property type="entry name" value="sensory_box"/>
    <property type="match status" value="1"/>
</dbReference>
<dbReference type="PROSITE" id="PS50109">
    <property type="entry name" value="HIS_KIN"/>
    <property type="match status" value="1"/>
</dbReference>
<evidence type="ECO:0000256" key="7">
    <source>
        <dbReference type="ARBA" id="ARBA00022840"/>
    </source>
</evidence>
<evidence type="ECO:0000313" key="13">
    <source>
        <dbReference type="EMBL" id="RII33787.1"/>
    </source>
</evidence>
<dbReference type="PANTHER" id="PTHR43547:SF2">
    <property type="entry name" value="HYBRID SIGNAL TRANSDUCTION HISTIDINE KINASE C"/>
    <property type="match status" value="1"/>
</dbReference>
<name>A0A1V4ITI9_9CLOT</name>
<accession>A0A1V4ITI9</accession>
<feature type="domain" description="PAS" evidence="11">
    <location>
        <begin position="234"/>
        <end position="280"/>
    </location>
</feature>
<evidence type="ECO:0000313" key="12">
    <source>
        <dbReference type="EMBL" id="OPJ63351.1"/>
    </source>
</evidence>
<proteinExistence type="predicted"/>
<dbReference type="InterPro" id="IPR005467">
    <property type="entry name" value="His_kinase_dom"/>
</dbReference>
<dbReference type="RefSeq" id="WP_079439257.1">
    <property type="nucleotide sequence ID" value="NZ_MZGT01000018.1"/>
</dbReference>